<dbReference type="KEGG" id="aoe:Clos_2204"/>
<feature type="domain" description="HAMP" evidence="11">
    <location>
        <begin position="302"/>
        <end position="357"/>
    </location>
</feature>
<evidence type="ECO:0000259" key="10">
    <source>
        <dbReference type="PROSITE" id="PS50111"/>
    </source>
</evidence>
<dbReference type="SMART" id="SM00283">
    <property type="entry name" value="MA"/>
    <property type="match status" value="1"/>
</dbReference>
<evidence type="ECO:0000256" key="4">
    <source>
        <dbReference type="ARBA" id="ARBA00022692"/>
    </source>
</evidence>
<dbReference type="Pfam" id="PF00015">
    <property type="entry name" value="MCPsignal"/>
    <property type="match status" value="1"/>
</dbReference>
<sequence length="662" mass="73040">MKSIRWKLIVYFVVLLLVTTVTLSVRSYQYASELIIDEASHAVVDLATSASKVVSGTVQFNLAQLSGIARTTELETMDVETQVAFLAKEIEHYDFLALGVVYPDGRTFYNDRGTANLGDREYVKKALNGYANVSNPILSKVTNDMVVMFAVPIEVEDQVEAVLIGRKPARSLWDFIEGVGYGENGYGYIIGKNGTIYAHENQELVFNQRNAFEDIEKGGDLKELGIAMKNNDILAPTVISYEFLGDRRYIGMSPIENTDWIIAIGGYESEILSGVKDMRTDNLITSTGIIALGSILVFIIGQSISKPIIQSANYSREIASLDLREDIPEKYLKLKDERGILARSIQSINENLRRIVGEVTEASHHVASASEQLTATTEETSVISEEIAKAVGSIATSSGQQAKETLSGENHTEILGNMVNENEKHIEKLSLFAEEVIRLKDEGNILMEALAEETNKSIHGIDNVFEEIQKTSYNANRINDASKLIQNIAEQTNLLALNAAIEAARAGEFGRGFSVVAEEIRKLAEESKISTMEIEKIVNELQRSTKDSEATMKDVMDISSIQQKSLLETEHKFGGIADAVEKMTTMIEDLKKDSREIKEKKESILSIMKELSSIAEENAAGAQEVFASSEGQSSAIEEVAKSSEGLSRLAQEMIALVERFKI</sequence>
<protein>
    <submittedName>
        <fullName evidence="12">Methyl-accepting chemotaxis sensory transducer</fullName>
    </submittedName>
</protein>
<dbReference type="CDD" id="cd12912">
    <property type="entry name" value="PDC2_MCP_like"/>
    <property type="match status" value="1"/>
</dbReference>
<evidence type="ECO:0000256" key="8">
    <source>
        <dbReference type="ARBA" id="ARBA00029447"/>
    </source>
</evidence>
<evidence type="ECO:0000313" key="12">
    <source>
        <dbReference type="EMBL" id="ABW19739.1"/>
    </source>
</evidence>
<dbReference type="RefSeq" id="WP_012160048.1">
    <property type="nucleotide sequence ID" value="NC_009922.1"/>
</dbReference>
<dbReference type="PANTHER" id="PTHR32089">
    <property type="entry name" value="METHYL-ACCEPTING CHEMOTAXIS PROTEIN MCPB"/>
    <property type="match status" value="1"/>
</dbReference>
<keyword evidence="4" id="KW-0812">Transmembrane</keyword>
<keyword evidence="13" id="KW-1185">Reference proteome</keyword>
<evidence type="ECO:0000256" key="2">
    <source>
        <dbReference type="ARBA" id="ARBA00022475"/>
    </source>
</evidence>
<keyword evidence="2" id="KW-1003">Cell membrane</keyword>
<dbReference type="STRING" id="350688.Clos_2204"/>
<dbReference type="PROSITE" id="PS50111">
    <property type="entry name" value="CHEMOTAXIS_TRANSDUC_2"/>
    <property type="match status" value="1"/>
</dbReference>
<reference evidence="13" key="1">
    <citation type="submission" date="2007-10" db="EMBL/GenBank/DDBJ databases">
        <title>Complete genome of Alkaliphilus oremlandii OhILAs.</title>
        <authorList>
            <person name="Copeland A."/>
            <person name="Lucas S."/>
            <person name="Lapidus A."/>
            <person name="Barry K."/>
            <person name="Detter J.C."/>
            <person name="Glavina del Rio T."/>
            <person name="Hammon N."/>
            <person name="Israni S."/>
            <person name="Dalin E."/>
            <person name="Tice H."/>
            <person name="Pitluck S."/>
            <person name="Chain P."/>
            <person name="Malfatti S."/>
            <person name="Shin M."/>
            <person name="Vergez L."/>
            <person name="Schmutz J."/>
            <person name="Larimer F."/>
            <person name="Land M."/>
            <person name="Hauser L."/>
            <person name="Kyrpides N."/>
            <person name="Mikhailova N."/>
            <person name="Stolz J.F."/>
            <person name="Dawson A."/>
            <person name="Fisher E."/>
            <person name="Crable B."/>
            <person name="Perera E."/>
            <person name="Lisak J."/>
            <person name="Ranganathan M."/>
            <person name="Basu P."/>
            <person name="Richardson P."/>
        </authorList>
    </citation>
    <scope>NUCLEOTIDE SEQUENCE [LARGE SCALE GENOMIC DNA]</scope>
    <source>
        <strain evidence="13">OhILAs</strain>
    </source>
</reference>
<dbReference type="SUPFAM" id="SSF58104">
    <property type="entry name" value="Methyl-accepting chemotaxis protein (MCP) signaling domain"/>
    <property type="match status" value="1"/>
</dbReference>
<dbReference type="Pfam" id="PF02743">
    <property type="entry name" value="dCache_1"/>
    <property type="match status" value="1"/>
</dbReference>
<comment type="similarity">
    <text evidence="8">Belongs to the methyl-accepting chemotaxis (MCP) protein family.</text>
</comment>
<dbReference type="AlphaFoldDB" id="A8MIV7"/>
<dbReference type="Proteomes" id="UP000000269">
    <property type="component" value="Chromosome"/>
</dbReference>
<evidence type="ECO:0000256" key="3">
    <source>
        <dbReference type="ARBA" id="ARBA00022500"/>
    </source>
</evidence>
<dbReference type="PROSITE" id="PS50885">
    <property type="entry name" value="HAMP"/>
    <property type="match status" value="1"/>
</dbReference>
<dbReference type="GO" id="GO:0007165">
    <property type="term" value="P:signal transduction"/>
    <property type="evidence" value="ECO:0007669"/>
    <property type="project" value="UniProtKB-KW"/>
</dbReference>
<dbReference type="Gene3D" id="1.10.287.950">
    <property type="entry name" value="Methyl-accepting chemotaxis protein"/>
    <property type="match status" value="1"/>
</dbReference>
<evidence type="ECO:0000256" key="7">
    <source>
        <dbReference type="ARBA" id="ARBA00023224"/>
    </source>
</evidence>
<keyword evidence="6" id="KW-0472">Membrane</keyword>
<evidence type="ECO:0000256" key="6">
    <source>
        <dbReference type="ARBA" id="ARBA00023136"/>
    </source>
</evidence>
<organism evidence="12 13">
    <name type="scientific">Alkaliphilus oremlandii (strain OhILAs)</name>
    <name type="common">Clostridium oremlandii (strain OhILAs)</name>
    <dbReference type="NCBI Taxonomy" id="350688"/>
    <lineage>
        <taxon>Bacteria</taxon>
        <taxon>Bacillati</taxon>
        <taxon>Bacillota</taxon>
        <taxon>Clostridia</taxon>
        <taxon>Peptostreptococcales</taxon>
        <taxon>Natronincolaceae</taxon>
        <taxon>Alkaliphilus</taxon>
    </lineage>
</organism>
<dbReference type="CDD" id="cd12914">
    <property type="entry name" value="PDC1_DGC_like"/>
    <property type="match status" value="1"/>
</dbReference>
<dbReference type="EMBL" id="CP000853">
    <property type="protein sequence ID" value="ABW19739.1"/>
    <property type="molecule type" value="Genomic_DNA"/>
</dbReference>
<evidence type="ECO:0000256" key="9">
    <source>
        <dbReference type="PROSITE-ProRule" id="PRU00284"/>
    </source>
</evidence>
<gene>
    <name evidence="12" type="ordered locus">Clos_2204</name>
</gene>
<dbReference type="PANTHER" id="PTHR32089:SF112">
    <property type="entry name" value="LYSOZYME-LIKE PROTEIN-RELATED"/>
    <property type="match status" value="1"/>
</dbReference>
<dbReference type="InterPro" id="IPR033479">
    <property type="entry name" value="dCache_1"/>
</dbReference>
<dbReference type="GO" id="GO:0005886">
    <property type="term" value="C:plasma membrane"/>
    <property type="evidence" value="ECO:0007669"/>
    <property type="project" value="UniProtKB-SubCell"/>
</dbReference>
<evidence type="ECO:0000256" key="1">
    <source>
        <dbReference type="ARBA" id="ARBA00004651"/>
    </source>
</evidence>
<dbReference type="HOGENOM" id="CLU_000445_107_19_9"/>
<keyword evidence="5" id="KW-1133">Transmembrane helix</keyword>
<proteinExistence type="inferred from homology"/>
<dbReference type="GO" id="GO:0006935">
    <property type="term" value="P:chemotaxis"/>
    <property type="evidence" value="ECO:0007669"/>
    <property type="project" value="UniProtKB-KW"/>
</dbReference>
<dbReference type="InterPro" id="IPR004089">
    <property type="entry name" value="MCPsignal_dom"/>
</dbReference>
<accession>A8MIV7</accession>
<keyword evidence="7 9" id="KW-0807">Transducer</keyword>
<dbReference type="eggNOG" id="COG0840">
    <property type="taxonomic scope" value="Bacteria"/>
</dbReference>
<name>A8MIV7_ALKOO</name>
<keyword evidence="3" id="KW-0145">Chemotaxis</keyword>
<feature type="domain" description="Methyl-accepting transducer" evidence="10">
    <location>
        <begin position="376"/>
        <end position="633"/>
    </location>
</feature>
<evidence type="ECO:0000313" key="13">
    <source>
        <dbReference type="Proteomes" id="UP000000269"/>
    </source>
</evidence>
<evidence type="ECO:0000256" key="5">
    <source>
        <dbReference type="ARBA" id="ARBA00022989"/>
    </source>
</evidence>
<comment type="subcellular location">
    <subcellularLocation>
        <location evidence="1">Cell membrane</location>
        <topology evidence="1">Multi-pass membrane protein</topology>
    </subcellularLocation>
</comment>
<evidence type="ECO:0000259" key="11">
    <source>
        <dbReference type="PROSITE" id="PS50885"/>
    </source>
</evidence>
<dbReference type="Gene3D" id="3.30.450.20">
    <property type="entry name" value="PAS domain"/>
    <property type="match status" value="1"/>
</dbReference>
<dbReference type="InterPro" id="IPR003660">
    <property type="entry name" value="HAMP_dom"/>
</dbReference>